<protein>
    <submittedName>
        <fullName evidence="2">Uncharacterized protein</fullName>
    </submittedName>
</protein>
<dbReference type="Ensembl" id="ENSOMYT00000106996.2">
    <property type="protein sequence ID" value="ENSOMYP00000098546.2"/>
    <property type="gene ID" value="ENSOMYG00000044739.2"/>
</dbReference>
<feature type="signal peptide" evidence="1">
    <location>
        <begin position="1"/>
        <end position="17"/>
    </location>
</feature>
<proteinExistence type="predicted"/>
<evidence type="ECO:0000313" key="3">
    <source>
        <dbReference type="Proteomes" id="UP000694395"/>
    </source>
</evidence>
<organism evidence="2 3">
    <name type="scientific">Oncorhynchus mykiss</name>
    <name type="common">Rainbow trout</name>
    <name type="synonym">Salmo gairdneri</name>
    <dbReference type="NCBI Taxonomy" id="8022"/>
    <lineage>
        <taxon>Eukaryota</taxon>
        <taxon>Metazoa</taxon>
        <taxon>Chordata</taxon>
        <taxon>Craniata</taxon>
        <taxon>Vertebrata</taxon>
        <taxon>Euteleostomi</taxon>
        <taxon>Actinopterygii</taxon>
        <taxon>Neopterygii</taxon>
        <taxon>Teleostei</taxon>
        <taxon>Protacanthopterygii</taxon>
        <taxon>Salmoniformes</taxon>
        <taxon>Salmonidae</taxon>
        <taxon>Salmoninae</taxon>
        <taxon>Oncorhynchus</taxon>
    </lineage>
</organism>
<evidence type="ECO:0000313" key="2">
    <source>
        <dbReference type="Ensembl" id="ENSOMYP00000098546.2"/>
    </source>
</evidence>
<keyword evidence="3" id="KW-1185">Reference proteome</keyword>
<reference evidence="2" key="1">
    <citation type="submission" date="2020-07" db="EMBL/GenBank/DDBJ databases">
        <title>A long reads based de novo assembly of the rainbow trout Arlee double haploid line genome.</title>
        <authorList>
            <person name="Gao G."/>
            <person name="Palti Y."/>
        </authorList>
    </citation>
    <scope>NUCLEOTIDE SEQUENCE [LARGE SCALE GENOMIC DNA]</scope>
</reference>
<sequence length="136" mass="15003">MAAILTINNIILVFIYSFQDGLDVSFRGSRGASFAQILNKIICAPSDGGIHFSGSPEADVWSCCCSTTGGGIRPKSIPQELIDWYKRGETHAVSALYLLSQVLQFQVELKEMVTTGKFSFYRLRDQFTGLEISLQA</sequence>
<name>A0A8C7UEG4_ONCMY</name>
<dbReference type="Proteomes" id="UP000694395">
    <property type="component" value="Chromosome 31"/>
</dbReference>
<dbReference type="AlphaFoldDB" id="A0A8C7UEG4"/>
<accession>A0A8C7UEG4</accession>
<reference evidence="2" key="2">
    <citation type="submission" date="2025-08" db="UniProtKB">
        <authorList>
            <consortium name="Ensembl"/>
        </authorList>
    </citation>
    <scope>IDENTIFICATION</scope>
</reference>
<keyword evidence="1" id="KW-0732">Signal</keyword>
<evidence type="ECO:0000256" key="1">
    <source>
        <dbReference type="SAM" id="SignalP"/>
    </source>
</evidence>
<reference evidence="2" key="3">
    <citation type="submission" date="2025-09" db="UniProtKB">
        <authorList>
            <consortium name="Ensembl"/>
        </authorList>
    </citation>
    <scope>IDENTIFICATION</scope>
</reference>
<feature type="chain" id="PRO_5035472122" evidence="1">
    <location>
        <begin position="18"/>
        <end position="136"/>
    </location>
</feature>